<evidence type="ECO:0000256" key="5">
    <source>
        <dbReference type="ARBA" id="ARBA00012807"/>
    </source>
</evidence>
<evidence type="ECO:0000256" key="6">
    <source>
        <dbReference type="ARBA" id="ARBA00014679"/>
    </source>
</evidence>
<keyword evidence="11 15" id="KW-0819">tRNA processing</keyword>
<evidence type="ECO:0000256" key="9">
    <source>
        <dbReference type="ARBA" id="ARBA00022679"/>
    </source>
</evidence>
<feature type="binding site" evidence="15 16">
    <location>
        <position position="116"/>
    </location>
    <ligand>
        <name>S-adenosyl-L-methionine</name>
        <dbReference type="ChEBI" id="CHEBI:59789"/>
    </ligand>
</feature>
<comment type="catalytic activity">
    <reaction evidence="14 15 17">
        <text>guanosine(37) in tRNA + S-adenosyl-L-methionine = N(1)-methylguanosine(37) in tRNA + S-adenosyl-L-homocysteine + H(+)</text>
        <dbReference type="Rhea" id="RHEA:36899"/>
        <dbReference type="Rhea" id="RHEA-COMP:10145"/>
        <dbReference type="Rhea" id="RHEA-COMP:10147"/>
        <dbReference type="ChEBI" id="CHEBI:15378"/>
        <dbReference type="ChEBI" id="CHEBI:57856"/>
        <dbReference type="ChEBI" id="CHEBI:59789"/>
        <dbReference type="ChEBI" id="CHEBI:73542"/>
        <dbReference type="ChEBI" id="CHEBI:74269"/>
        <dbReference type="EC" id="2.1.1.228"/>
    </reaction>
</comment>
<name>A0A0G0PWD7_9BACT</name>
<evidence type="ECO:0000256" key="11">
    <source>
        <dbReference type="ARBA" id="ARBA00022694"/>
    </source>
</evidence>
<comment type="caution">
    <text evidence="19">The sequence shown here is derived from an EMBL/GenBank/DDBJ whole genome shotgun (WGS) entry which is preliminary data.</text>
</comment>
<evidence type="ECO:0000256" key="17">
    <source>
        <dbReference type="RuleBase" id="RU003464"/>
    </source>
</evidence>
<reference evidence="19 20" key="1">
    <citation type="journal article" date="2015" name="Nature">
        <title>rRNA introns, odd ribosomes, and small enigmatic genomes across a large radiation of phyla.</title>
        <authorList>
            <person name="Brown C.T."/>
            <person name="Hug L.A."/>
            <person name="Thomas B.C."/>
            <person name="Sharon I."/>
            <person name="Castelle C.J."/>
            <person name="Singh A."/>
            <person name="Wilkins M.J."/>
            <person name="Williams K.H."/>
            <person name="Banfield J.F."/>
        </authorList>
    </citation>
    <scope>NUCLEOTIDE SEQUENCE [LARGE SCALE GENOMIC DNA]</scope>
</reference>
<keyword evidence="9 15" id="KW-0808">Transferase</keyword>
<comment type="function">
    <text evidence="1 15 17">Specifically methylates guanosine-37 in various tRNAs.</text>
</comment>
<keyword evidence="7 15" id="KW-0963">Cytoplasm</keyword>
<dbReference type="Proteomes" id="UP000034539">
    <property type="component" value="Unassembled WGS sequence"/>
</dbReference>
<evidence type="ECO:0000256" key="8">
    <source>
        <dbReference type="ARBA" id="ARBA00022603"/>
    </source>
</evidence>
<dbReference type="SUPFAM" id="SSF75217">
    <property type="entry name" value="alpha/beta knot"/>
    <property type="match status" value="1"/>
</dbReference>
<evidence type="ECO:0000313" key="19">
    <source>
        <dbReference type="EMBL" id="KKR32218.1"/>
    </source>
</evidence>
<dbReference type="InterPro" id="IPR016009">
    <property type="entry name" value="tRNA_MeTrfase_TRMD/TRM10"/>
</dbReference>
<dbReference type="PANTHER" id="PTHR46417">
    <property type="entry name" value="TRNA (GUANINE-N(1)-)-METHYLTRANSFERASE"/>
    <property type="match status" value="1"/>
</dbReference>
<dbReference type="HAMAP" id="MF_00605">
    <property type="entry name" value="TrmD"/>
    <property type="match status" value="1"/>
</dbReference>
<evidence type="ECO:0000256" key="13">
    <source>
        <dbReference type="ARBA" id="ARBA00033392"/>
    </source>
</evidence>
<dbReference type="Gene3D" id="1.10.1270.20">
    <property type="entry name" value="tRNA(m1g37)methyltransferase, domain 2"/>
    <property type="match status" value="1"/>
</dbReference>
<comment type="subcellular location">
    <subcellularLocation>
        <location evidence="2 15 17">Cytoplasm</location>
    </subcellularLocation>
</comment>
<feature type="domain" description="tRNA methyltransferase TRMD/TRM10-type" evidence="18">
    <location>
        <begin position="1"/>
        <end position="227"/>
    </location>
</feature>
<evidence type="ECO:0000256" key="1">
    <source>
        <dbReference type="ARBA" id="ARBA00002634"/>
    </source>
</evidence>
<sequence>MTITILTLFPEMFVSPFNSSIIKRAVDRKFLKLETVNIRDFANDRYKTVDDHPYGGGVGMVMKVDILDRAIEKLKIKNLKLKIKERIVLLDPAGKVYNQKMARKYSGLDHLILIAGHYEGYDQRIENFVDESVSVGDYVLTGGEIPSMVIVDSVTRLIPGVLKSEATENESFSNKLDYNLLEPPQFTRPEDYKGFKVPEVLLSGNHKEIVKWREREALKRTEKIRDKINK</sequence>
<evidence type="ECO:0000313" key="20">
    <source>
        <dbReference type="Proteomes" id="UP000034539"/>
    </source>
</evidence>
<accession>A0A0G0PWD7</accession>
<gene>
    <name evidence="15" type="primary">trmD</name>
    <name evidence="19" type="ORF">UT63_C0049G0017</name>
</gene>
<dbReference type="GO" id="GO:0002939">
    <property type="term" value="P:tRNA N1-guanine methylation"/>
    <property type="evidence" value="ECO:0007669"/>
    <property type="project" value="TreeGrafter"/>
</dbReference>
<proteinExistence type="inferred from homology"/>
<dbReference type="CDD" id="cd18080">
    <property type="entry name" value="TrmD-like"/>
    <property type="match status" value="1"/>
</dbReference>
<evidence type="ECO:0000256" key="3">
    <source>
        <dbReference type="ARBA" id="ARBA00007630"/>
    </source>
</evidence>
<evidence type="ECO:0000259" key="18">
    <source>
        <dbReference type="Pfam" id="PF01746"/>
    </source>
</evidence>
<comment type="subunit">
    <text evidence="4 15 17">Homodimer.</text>
</comment>
<evidence type="ECO:0000256" key="15">
    <source>
        <dbReference type="HAMAP-Rule" id="MF_00605"/>
    </source>
</evidence>
<dbReference type="GO" id="GO:0052906">
    <property type="term" value="F:tRNA (guanine(37)-N1)-methyltransferase activity"/>
    <property type="evidence" value="ECO:0007669"/>
    <property type="project" value="UniProtKB-UniRule"/>
</dbReference>
<keyword evidence="8 15" id="KW-0489">Methyltransferase</keyword>
<evidence type="ECO:0000256" key="16">
    <source>
        <dbReference type="PIRSR" id="PIRSR000386-1"/>
    </source>
</evidence>
<feature type="binding site" evidence="15 16">
    <location>
        <begin position="135"/>
        <end position="140"/>
    </location>
    <ligand>
        <name>S-adenosyl-L-methionine</name>
        <dbReference type="ChEBI" id="CHEBI:59789"/>
    </ligand>
</feature>
<dbReference type="InterPro" id="IPR029028">
    <property type="entry name" value="Alpha/beta_knot_MTases"/>
</dbReference>
<evidence type="ECO:0000256" key="12">
    <source>
        <dbReference type="ARBA" id="ARBA00029736"/>
    </source>
</evidence>
<keyword evidence="10 15" id="KW-0949">S-adenosyl-L-methionine</keyword>
<dbReference type="InterPro" id="IPR029026">
    <property type="entry name" value="tRNA_m1G_MTases_N"/>
</dbReference>
<dbReference type="Gene3D" id="3.40.1280.10">
    <property type="match status" value="1"/>
</dbReference>
<evidence type="ECO:0000256" key="4">
    <source>
        <dbReference type="ARBA" id="ARBA00011738"/>
    </source>
</evidence>
<dbReference type="NCBIfam" id="NF000648">
    <property type="entry name" value="PRK00026.1"/>
    <property type="match status" value="1"/>
</dbReference>
<dbReference type="EMBL" id="LBXN01000049">
    <property type="protein sequence ID" value="KKR32218.1"/>
    <property type="molecule type" value="Genomic_DNA"/>
</dbReference>
<comment type="similarity">
    <text evidence="3 15 17">Belongs to the RNA methyltransferase TrmD family.</text>
</comment>
<dbReference type="InterPro" id="IPR002649">
    <property type="entry name" value="tRNA_m1G_MeTrfase_TrmD"/>
</dbReference>
<dbReference type="EC" id="2.1.1.228" evidence="5 15"/>
<evidence type="ECO:0000256" key="7">
    <source>
        <dbReference type="ARBA" id="ARBA00022490"/>
    </source>
</evidence>
<dbReference type="GO" id="GO:0005829">
    <property type="term" value="C:cytosol"/>
    <property type="evidence" value="ECO:0007669"/>
    <property type="project" value="TreeGrafter"/>
</dbReference>
<dbReference type="NCBIfam" id="TIGR00088">
    <property type="entry name" value="trmD"/>
    <property type="match status" value="1"/>
</dbReference>
<evidence type="ECO:0000256" key="2">
    <source>
        <dbReference type="ARBA" id="ARBA00004496"/>
    </source>
</evidence>
<dbReference type="AlphaFoldDB" id="A0A0G0PWD7"/>
<dbReference type="FunFam" id="3.40.1280.10:FF:000001">
    <property type="entry name" value="tRNA (guanine-N(1)-)-methyltransferase"/>
    <property type="match status" value="1"/>
</dbReference>
<protein>
    <recommendedName>
        <fullName evidence="6 15">tRNA (guanine-N(1)-)-methyltransferase</fullName>
        <ecNumber evidence="5 15">2.1.1.228</ecNumber>
    </recommendedName>
    <alternativeName>
        <fullName evidence="12 15">M1G-methyltransferase</fullName>
    </alternativeName>
    <alternativeName>
        <fullName evidence="13 15">tRNA [GM37] methyltransferase</fullName>
    </alternativeName>
</protein>
<dbReference type="InterPro" id="IPR023148">
    <property type="entry name" value="tRNA_m1G_MeTrfase_C_sf"/>
</dbReference>
<dbReference type="PATRIC" id="fig|1618450.3.peg.962"/>
<dbReference type="PIRSF" id="PIRSF000386">
    <property type="entry name" value="tRNA_mtase"/>
    <property type="match status" value="1"/>
</dbReference>
<organism evidence="19 20">
    <name type="scientific">Candidatus Gottesmanbacteria bacterium GW2011_GWC2_39_8</name>
    <dbReference type="NCBI Taxonomy" id="1618450"/>
    <lineage>
        <taxon>Bacteria</taxon>
        <taxon>Candidatus Gottesmaniibacteriota</taxon>
    </lineage>
</organism>
<dbReference type="Pfam" id="PF01746">
    <property type="entry name" value="tRNA_m1G_MT"/>
    <property type="match status" value="1"/>
</dbReference>
<evidence type="ECO:0000256" key="10">
    <source>
        <dbReference type="ARBA" id="ARBA00022691"/>
    </source>
</evidence>
<dbReference type="PANTHER" id="PTHR46417:SF1">
    <property type="entry name" value="TRNA (GUANINE-N(1)-)-METHYLTRANSFERASE"/>
    <property type="match status" value="1"/>
</dbReference>
<evidence type="ECO:0000256" key="14">
    <source>
        <dbReference type="ARBA" id="ARBA00047783"/>
    </source>
</evidence>